<organism evidence="2 3">
    <name type="scientific">Comamonas antarctica</name>
    <dbReference type="NCBI Taxonomy" id="2743470"/>
    <lineage>
        <taxon>Bacteria</taxon>
        <taxon>Pseudomonadati</taxon>
        <taxon>Pseudomonadota</taxon>
        <taxon>Betaproteobacteria</taxon>
        <taxon>Burkholderiales</taxon>
        <taxon>Comamonadaceae</taxon>
        <taxon>Comamonas</taxon>
    </lineage>
</organism>
<proteinExistence type="predicted"/>
<gene>
    <name evidence="2" type="ORF">HUK68_18200</name>
</gene>
<evidence type="ECO:0000313" key="3">
    <source>
        <dbReference type="Proteomes" id="UP000509579"/>
    </source>
</evidence>
<dbReference type="AlphaFoldDB" id="A0A6N1X741"/>
<protein>
    <submittedName>
        <fullName evidence="2">DUF4124 domain-containing protein</fullName>
    </submittedName>
</protein>
<evidence type="ECO:0000313" key="2">
    <source>
        <dbReference type="EMBL" id="QKV54668.1"/>
    </source>
</evidence>
<dbReference type="KEGG" id="aant:HUK68_18200"/>
<feature type="coiled-coil region" evidence="1">
    <location>
        <begin position="52"/>
        <end position="136"/>
    </location>
</feature>
<accession>A0A6N1X741</accession>
<keyword evidence="3" id="KW-1185">Reference proteome</keyword>
<name>A0A6N1X741_9BURK</name>
<dbReference type="Proteomes" id="UP000509579">
    <property type="component" value="Chromosome"/>
</dbReference>
<evidence type="ECO:0000256" key="1">
    <source>
        <dbReference type="SAM" id="Coils"/>
    </source>
</evidence>
<sequence length="191" mass="21850">MAQPRTEAGIYSCTDSQGRRITADRPIAACLDREQRVYGPSGVERARVGPTLTEVEREALAAQRRQQQLAEQRAREEERRLRALVYRYPDKAAHDTERAAAIAQIDDLAALAQRRVADLRTERRKLDAEMEFYAKDPARAPAALRRQVAQNDDAMAEQARYLAAQEQEKRRIHQRFDAELAQLRALWTTPP</sequence>
<dbReference type="EMBL" id="CP054840">
    <property type="protein sequence ID" value="QKV54668.1"/>
    <property type="molecule type" value="Genomic_DNA"/>
</dbReference>
<keyword evidence="1" id="KW-0175">Coiled coil</keyword>
<reference evidence="2 3" key="1">
    <citation type="submission" date="2020-06" db="EMBL/GenBank/DDBJ databases">
        <title>Acidovorax antarctica sp. nov., isolated from Corinth ice sheet soil, Antarctic Fields Peninsula.</title>
        <authorList>
            <person name="Xu Q."/>
            <person name="Peng F."/>
        </authorList>
    </citation>
    <scope>NUCLEOTIDE SEQUENCE [LARGE SCALE GENOMIC DNA]</scope>
    <source>
        <strain evidence="2 3">16-35-5</strain>
    </source>
</reference>